<dbReference type="Pfam" id="PF06527">
    <property type="entry name" value="TniQ"/>
    <property type="match status" value="1"/>
</dbReference>
<evidence type="ECO:0000313" key="3">
    <source>
        <dbReference type="Proteomes" id="UP001228044"/>
    </source>
</evidence>
<comment type="caution">
    <text evidence="2">The sequence shown here is derived from an EMBL/GenBank/DDBJ whole genome shotgun (WGS) entry which is preliminary data.</text>
</comment>
<dbReference type="InterPro" id="IPR009492">
    <property type="entry name" value="TniQ"/>
</dbReference>
<dbReference type="EMBL" id="JAUHHC010000001">
    <property type="protein sequence ID" value="MDN3919405.1"/>
    <property type="molecule type" value="Genomic_DNA"/>
</dbReference>
<organism evidence="2 3">
    <name type="scientific">Roseateles violae</name>
    <dbReference type="NCBI Taxonomy" id="3058042"/>
    <lineage>
        <taxon>Bacteria</taxon>
        <taxon>Pseudomonadati</taxon>
        <taxon>Pseudomonadota</taxon>
        <taxon>Betaproteobacteria</taxon>
        <taxon>Burkholderiales</taxon>
        <taxon>Sphaerotilaceae</taxon>
        <taxon>Roseateles</taxon>
    </lineage>
</organism>
<evidence type="ECO:0000313" key="2">
    <source>
        <dbReference type="EMBL" id="MDN3919405.1"/>
    </source>
</evidence>
<gene>
    <name evidence="2" type="ORF">QWJ38_03825</name>
</gene>
<evidence type="ECO:0000259" key="1">
    <source>
        <dbReference type="Pfam" id="PF06527"/>
    </source>
</evidence>
<reference evidence="2 3" key="1">
    <citation type="submission" date="2023-06" db="EMBL/GenBank/DDBJ databases">
        <title>Pelomonas sp. PFR6 16S ribosomal RNA gene Genome sequencing and assembly.</title>
        <authorList>
            <person name="Woo H."/>
        </authorList>
    </citation>
    <scope>NUCLEOTIDE SEQUENCE [LARGE SCALE GENOMIC DNA]</scope>
    <source>
        <strain evidence="2 3">PFR6</strain>
    </source>
</reference>
<sequence>MSNLEMLSLPLQRGQPSALYRLRPRGEESADVESLYSYLLRLRHEHSVPMRALLEHMSKLPAWGDLGHSLGRYWDSRHGADLVGVCNVSRRWASLLTAATGVEGLERCTLSGLSRFICGIGLVAHRPRVCLACLSDDAAAGEMPYERLWWRVAAVKCCPIHICQLVEPECKQPPEKSAVWFPKHPGVCSTCGSVGHECHGEQNTPLPTQEDLWAARQVRELIASLPRIAEADHLHMKDQLAHYCAAGDGRGALAQRANMTKSQMSYWLRTKPARTSIAQMLDIARVEQFDLTQLLLGTLQKEPVPGSREPCRVKRHCHHVDHQELHWRLKAALVQGKKISEVAQDAGVDISTVAKHEDLYMEIRERTQDGLDAEATERRQKAVQEAEVVLEVLVPAGITPSLREASELTGTKWYPSQLRAQSLMMLRYRLGDQRVSIPPRMFVSSREYRNMLALSAERLRTTLGFVAA</sequence>
<accession>A0ABT8DLY0</accession>
<proteinExistence type="predicted"/>
<keyword evidence="3" id="KW-1185">Reference proteome</keyword>
<protein>
    <submittedName>
        <fullName evidence="2">TniQ family protein</fullName>
    </submittedName>
</protein>
<feature type="domain" description="TniQ" evidence="1">
    <location>
        <begin position="30"/>
        <end position="165"/>
    </location>
</feature>
<dbReference type="Proteomes" id="UP001228044">
    <property type="component" value="Unassembled WGS sequence"/>
</dbReference>
<dbReference type="RefSeq" id="WP_290357709.1">
    <property type="nucleotide sequence ID" value="NZ_JAUHHC010000001.1"/>
</dbReference>
<name>A0ABT8DLY0_9BURK</name>